<keyword evidence="1" id="KW-0175">Coiled coil</keyword>
<dbReference type="EMBL" id="CM035438">
    <property type="protein sequence ID" value="KAH7285743.1"/>
    <property type="molecule type" value="Genomic_DNA"/>
</dbReference>
<dbReference type="Gene3D" id="1.20.5.340">
    <property type="match status" value="1"/>
</dbReference>
<dbReference type="EMBL" id="CM035438">
    <property type="protein sequence ID" value="KAH7285748.1"/>
    <property type="molecule type" value="Genomic_DNA"/>
</dbReference>
<comment type="caution">
    <text evidence="3">The sequence shown here is derived from an EMBL/GenBank/DDBJ whole genome shotgun (WGS) entry which is preliminary data.</text>
</comment>
<accession>A0A8T2QQW1</accession>
<feature type="coiled-coil region" evidence="1">
    <location>
        <begin position="60"/>
        <end position="115"/>
    </location>
</feature>
<sequence length="573" mass="66408">MLDEEIEALGLLAYKRGLLYESKKDSLRQDIDRLRNFLVAMAKDRELMQKQAKAEHILCKKKLAQTEKELQDTKDRLRHTESEAAYLLESKQIEMDRLQKEKDQALAKLETLRSESSFFKGYSNHLERKVCALVVKLHEYHQELQQKAEEVVQSRGRAVDEWEWIRQSISRFEDNLSEFQNANSQLLLEKESCIKEIQDMKQLERINSDKLNEELAQTENQLHLARLKIGDLQGKLQNMEQNFQNASQRAEIIASQFDEANARISGLHEQIDKLHGQLETLQGKNLDFMKDKLEADAATHVREAAISVLKLRIYALEGDLQKEVFLRTNQLPDSHLKYLTQFSPAIDVEMRAKGSNTVDNLKLREDSSLCYSAPEVGLETSKKQQNESNEVSFKGKKVQSEIHWSENPVLEEHKNDVWNLKELRKLEQGTADVHQKYMNLDKGIKAEKMKPCKSSETDCHRTRFADGSHTQQDTHPSENVKSHGRHQNSCVNVEDECVSRSSNVNQLLWSRSLQHSSLEIAKTSNGLENTCYREWISHRLHQVERSPGEMSYPFCNHERREDCTGVPIKEWES</sequence>
<protein>
    <submittedName>
        <fullName evidence="3">Uncharacterized protein</fullName>
    </submittedName>
</protein>
<evidence type="ECO:0000313" key="3">
    <source>
        <dbReference type="EMBL" id="KAH7285743.1"/>
    </source>
</evidence>
<feature type="coiled-coil region" evidence="1">
    <location>
        <begin position="169"/>
        <end position="284"/>
    </location>
</feature>
<evidence type="ECO:0000313" key="4">
    <source>
        <dbReference type="Proteomes" id="UP000825935"/>
    </source>
</evidence>
<organism evidence="3 4">
    <name type="scientific">Ceratopteris richardii</name>
    <name type="common">Triangle waterfern</name>
    <dbReference type="NCBI Taxonomy" id="49495"/>
    <lineage>
        <taxon>Eukaryota</taxon>
        <taxon>Viridiplantae</taxon>
        <taxon>Streptophyta</taxon>
        <taxon>Embryophyta</taxon>
        <taxon>Tracheophyta</taxon>
        <taxon>Polypodiopsida</taxon>
        <taxon>Polypodiidae</taxon>
        <taxon>Polypodiales</taxon>
        <taxon>Pteridineae</taxon>
        <taxon>Pteridaceae</taxon>
        <taxon>Parkerioideae</taxon>
        <taxon>Ceratopteris</taxon>
    </lineage>
</organism>
<dbReference type="EMBL" id="CM035438">
    <property type="protein sequence ID" value="KAH7285746.1"/>
    <property type="molecule type" value="Genomic_DNA"/>
</dbReference>
<dbReference type="AlphaFoldDB" id="A0A8T2QQW1"/>
<gene>
    <name evidence="3" type="ORF">KP509_33G043700</name>
</gene>
<feature type="region of interest" description="Disordered" evidence="2">
    <location>
        <begin position="463"/>
        <end position="487"/>
    </location>
</feature>
<evidence type="ECO:0000256" key="1">
    <source>
        <dbReference type="SAM" id="Coils"/>
    </source>
</evidence>
<dbReference type="EMBL" id="CM035438">
    <property type="protein sequence ID" value="KAH7285745.1"/>
    <property type="molecule type" value="Genomic_DNA"/>
</dbReference>
<keyword evidence="4" id="KW-1185">Reference proteome</keyword>
<evidence type="ECO:0000256" key="2">
    <source>
        <dbReference type="SAM" id="MobiDB-lite"/>
    </source>
</evidence>
<dbReference type="Proteomes" id="UP000825935">
    <property type="component" value="Chromosome 33"/>
</dbReference>
<proteinExistence type="predicted"/>
<dbReference type="EMBL" id="CM035438">
    <property type="protein sequence ID" value="KAH7285744.1"/>
    <property type="molecule type" value="Genomic_DNA"/>
</dbReference>
<reference evidence="3" key="1">
    <citation type="submission" date="2021-08" db="EMBL/GenBank/DDBJ databases">
        <title>WGS assembly of Ceratopteris richardii.</title>
        <authorList>
            <person name="Marchant D.B."/>
            <person name="Chen G."/>
            <person name="Jenkins J."/>
            <person name="Shu S."/>
            <person name="Leebens-Mack J."/>
            <person name="Grimwood J."/>
            <person name="Schmutz J."/>
            <person name="Soltis P."/>
            <person name="Soltis D."/>
            <person name="Chen Z.-H."/>
        </authorList>
    </citation>
    <scope>NUCLEOTIDE SEQUENCE</scope>
    <source>
        <strain evidence="3">Whitten #5841</strain>
        <tissue evidence="3">Leaf</tissue>
    </source>
</reference>
<name>A0A8T2QQW1_CERRI</name>
<dbReference type="OrthoDB" id="10345293at2759"/>
<dbReference type="SUPFAM" id="SSF57997">
    <property type="entry name" value="Tropomyosin"/>
    <property type="match status" value="1"/>
</dbReference>